<sequence length="297" mass="31302">MSAQPHPPVRPHTAPTRDADNANANADANADANTDANTGPLVDVTHDAYGMQGVVRLTLNRPAAFNALSEAMLDELQTQLSALETSDARVVVLAGAGRAFCAGHDLKEMRAAPSLAYYEALFARCTKMMLTIRRLPQPVIARVHGVATAAGCQLVAMCDLAVAADTARFATSGVNLGLFCATPSVALSRNVLPKAALEMLLTGEFIDALVARQHGLINRVVPLDALDADIATLAASICAKPRDAVRAGKALFYGQLETGVEAAYQLAGQTMACNMMMDSALEGVQAFVDKRPPAWCQ</sequence>
<protein>
    <recommendedName>
        <fullName evidence="6">Enoyl-CoA hydratase domain-containing protein 3, mitochondrial</fullName>
    </recommendedName>
</protein>
<dbReference type="Pfam" id="PF00378">
    <property type="entry name" value="ECH_1"/>
    <property type="match status" value="1"/>
</dbReference>
<dbReference type="EMBL" id="CADIKF010000036">
    <property type="protein sequence ID" value="CAB3763969.1"/>
    <property type="molecule type" value="Genomic_DNA"/>
</dbReference>
<dbReference type="SUPFAM" id="SSF52096">
    <property type="entry name" value="ClpP/crotonase"/>
    <property type="match status" value="1"/>
</dbReference>
<organism evidence="8 9">
    <name type="scientific">Paraburkholderia solisilvae</name>
    <dbReference type="NCBI Taxonomy" id="624376"/>
    <lineage>
        <taxon>Bacteria</taxon>
        <taxon>Pseudomonadati</taxon>
        <taxon>Pseudomonadota</taxon>
        <taxon>Betaproteobacteria</taxon>
        <taxon>Burkholderiales</taxon>
        <taxon>Burkholderiaceae</taxon>
        <taxon>Paraburkholderia</taxon>
    </lineage>
</organism>
<proteinExistence type="inferred from homology"/>
<feature type="region of interest" description="Disordered" evidence="7">
    <location>
        <begin position="1"/>
        <end position="39"/>
    </location>
</feature>
<dbReference type="PANTHER" id="PTHR43602:SF1">
    <property type="entry name" value="ENOYL-COA HYDRATASE DOMAIN-CONTAINING PROTEIN 3, MITOCHONDRIAL"/>
    <property type="match status" value="1"/>
</dbReference>
<dbReference type="Gene3D" id="3.90.226.10">
    <property type="entry name" value="2-enoyl-CoA Hydratase, Chain A, domain 1"/>
    <property type="match status" value="1"/>
</dbReference>
<dbReference type="Proteomes" id="UP000494329">
    <property type="component" value="Unassembled WGS sequence"/>
</dbReference>
<evidence type="ECO:0000256" key="1">
    <source>
        <dbReference type="ARBA" id="ARBA00005254"/>
    </source>
</evidence>
<evidence type="ECO:0000256" key="2">
    <source>
        <dbReference type="ARBA" id="ARBA00022832"/>
    </source>
</evidence>
<keyword evidence="8" id="KW-0456">Lyase</keyword>
<keyword evidence="4" id="KW-0443">Lipid metabolism</keyword>
<gene>
    <name evidence="8" type="primary">dpgD_2</name>
    <name evidence="8" type="ORF">LMG29739_04237</name>
</gene>
<dbReference type="InterPro" id="IPR052377">
    <property type="entry name" value="Mitochondrial_ECH-domain"/>
</dbReference>
<dbReference type="InterPro" id="IPR029045">
    <property type="entry name" value="ClpP/crotonase-like_dom_sf"/>
</dbReference>
<dbReference type="NCBIfam" id="NF006008">
    <property type="entry name" value="PRK08139.1"/>
    <property type="match status" value="1"/>
</dbReference>
<evidence type="ECO:0000256" key="4">
    <source>
        <dbReference type="ARBA" id="ARBA00023098"/>
    </source>
</evidence>
<dbReference type="Gene3D" id="1.10.12.10">
    <property type="entry name" value="Lyase 2-enoyl-coa Hydratase, Chain A, domain 2"/>
    <property type="match status" value="1"/>
</dbReference>
<keyword evidence="3" id="KW-0809">Transit peptide</keyword>
<evidence type="ECO:0000256" key="6">
    <source>
        <dbReference type="ARBA" id="ARBA00040545"/>
    </source>
</evidence>
<evidence type="ECO:0000256" key="5">
    <source>
        <dbReference type="ARBA" id="ARBA00037410"/>
    </source>
</evidence>
<evidence type="ECO:0000313" key="8">
    <source>
        <dbReference type="EMBL" id="CAB3763969.1"/>
    </source>
</evidence>
<keyword evidence="2" id="KW-0276">Fatty acid metabolism</keyword>
<dbReference type="GO" id="GO:0016836">
    <property type="term" value="F:hydro-lyase activity"/>
    <property type="evidence" value="ECO:0007669"/>
    <property type="project" value="TreeGrafter"/>
</dbReference>
<dbReference type="InterPro" id="IPR014748">
    <property type="entry name" value="Enoyl-CoA_hydra_C"/>
</dbReference>
<dbReference type="GO" id="GO:0006631">
    <property type="term" value="P:fatty acid metabolic process"/>
    <property type="evidence" value="ECO:0007669"/>
    <property type="project" value="UniProtKB-KW"/>
</dbReference>
<evidence type="ECO:0000256" key="7">
    <source>
        <dbReference type="SAM" id="MobiDB-lite"/>
    </source>
</evidence>
<feature type="compositionally biased region" description="Low complexity" evidence="7">
    <location>
        <begin position="21"/>
        <end position="38"/>
    </location>
</feature>
<evidence type="ECO:0000313" key="9">
    <source>
        <dbReference type="Proteomes" id="UP000494329"/>
    </source>
</evidence>
<reference evidence="8 9" key="1">
    <citation type="submission" date="2020-04" db="EMBL/GenBank/DDBJ databases">
        <authorList>
            <person name="De Canck E."/>
        </authorList>
    </citation>
    <scope>NUCLEOTIDE SEQUENCE [LARGE SCALE GENOMIC DNA]</scope>
    <source>
        <strain evidence="8 9">LMG 29739</strain>
    </source>
</reference>
<comment type="similarity">
    <text evidence="1">Belongs to the enoyl-CoA hydratase/isomerase family.</text>
</comment>
<comment type="function">
    <text evidence="5">May play a role in fatty acid biosynthesis and insulin sensitivity.</text>
</comment>
<name>A0A6J5EBX2_9BURK</name>
<evidence type="ECO:0000256" key="3">
    <source>
        <dbReference type="ARBA" id="ARBA00022946"/>
    </source>
</evidence>
<dbReference type="PANTHER" id="PTHR43602">
    <property type="match status" value="1"/>
</dbReference>
<feature type="compositionally biased region" description="Pro residues" evidence="7">
    <location>
        <begin position="1"/>
        <end position="10"/>
    </location>
</feature>
<dbReference type="InterPro" id="IPR001753">
    <property type="entry name" value="Enoyl-CoA_hydra/iso"/>
</dbReference>
<keyword evidence="9" id="KW-1185">Reference proteome</keyword>
<dbReference type="CDD" id="cd06558">
    <property type="entry name" value="crotonase-like"/>
    <property type="match status" value="1"/>
</dbReference>
<dbReference type="AlphaFoldDB" id="A0A6J5EBX2"/>
<accession>A0A6J5EBX2</accession>